<gene>
    <name evidence="8" type="ORF">SAMN06265348_111165</name>
</gene>
<dbReference type="GO" id="GO:0005829">
    <property type="term" value="C:cytosol"/>
    <property type="evidence" value="ECO:0007669"/>
    <property type="project" value="TreeGrafter"/>
</dbReference>
<dbReference type="OrthoDB" id="9810880at2"/>
<evidence type="ECO:0000256" key="3">
    <source>
        <dbReference type="ARBA" id="ARBA00022679"/>
    </source>
</evidence>
<keyword evidence="3" id="KW-0808">Transferase</keyword>
<evidence type="ECO:0000313" key="9">
    <source>
        <dbReference type="Proteomes" id="UP000320300"/>
    </source>
</evidence>
<evidence type="ECO:0000256" key="4">
    <source>
        <dbReference type="ARBA" id="ARBA00022741"/>
    </source>
</evidence>
<dbReference type="EC" id="2.7.1.49" evidence="2"/>
<evidence type="ECO:0000256" key="6">
    <source>
        <dbReference type="ARBA" id="ARBA00022840"/>
    </source>
</evidence>
<evidence type="ECO:0000313" key="8">
    <source>
        <dbReference type="EMBL" id="SMO94262.1"/>
    </source>
</evidence>
<protein>
    <recommendedName>
        <fullName evidence="2">hydroxymethylpyrimidine kinase</fullName>
        <ecNumber evidence="2">2.7.1.49</ecNumber>
    </recommendedName>
</protein>
<dbReference type="GO" id="GO:0009228">
    <property type="term" value="P:thiamine biosynthetic process"/>
    <property type="evidence" value="ECO:0007669"/>
    <property type="project" value="InterPro"/>
</dbReference>
<keyword evidence="6" id="KW-0067">ATP-binding</keyword>
<organism evidence="8 9">
    <name type="scientific">Pedobacter westerhofensis</name>
    <dbReference type="NCBI Taxonomy" id="425512"/>
    <lineage>
        <taxon>Bacteria</taxon>
        <taxon>Pseudomonadati</taxon>
        <taxon>Bacteroidota</taxon>
        <taxon>Sphingobacteriia</taxon>
        <taxon>Sphingobacteriales</taxon>
        <taxon>Sphingobacteriaceae</taxon>
        <taxon>Pedobacter</taxon>
    </lineage>
</organism>
<dbReference type="InterPro" id="IPR029056">
    <property type="entry name" value="Ribokinase-like"/>
</dbReference>
<accession>A0A521FDI3</accession>
<dbReference type="GO" id="GO:0008902">
    <property type="term" value="F:hydroxymethylpyrimidine kinase activity"/>
    <property type="evidence" value="ECO:0007669"/>
    <property type="project" value="UniProtKB-EC"/>
</dbReference>
<dbReference type="FunFam" id="3.40.1190.20:FF:000003">
    <property type="entry name" value="Phosphomethylpyrimidine kinase ThiD"/>
    <property type="match status" value="1"/>
</dbReference>
<keyword evidence="5 8" id="KW-0418">Kinase</keyword>
<dbReference type="RefSeq" id="WP_142530136.1">
    <property type="nucleotide sequence ID" value="NZ_CBCSJO010000001.1"/>
</dbReference>
<evidence type="ECO:0000259" key="7">
    <source>
        <dbReference type="Pfam" id="PF08543"/>
    </source>
</evidence>
<name>A0A521FDI3_9SPHI</name>
<comment type="pathway">
    <text evidence="1">Cofactor biosynthesis; thiamine diphosphate biosynthesis.</text>
</comment>
<dbReference type="NCBIfam" id="TIGR00097">
    <property type="entry name" value="HMP-P_kinase"/>
    <property type="match status" value="1"/>
</dbReference>
<evidence type="ECO:0000256" key="2">
    <source>
        <dbReference type="ARBA" id="ARBA00012135"/>
    </source>
</evidence>
<proteinExistence type="predicted"/>
<dbReference type="GO" id="GO:0008972">
    <property type="term" value="F:phosphomethylpyrimidine kinase activity"/>
    <property type="evidence" value="ECO:0007669"/>
    <property type="project" value="InterPro"/>
</dbReference>
<evidence type="ECO:0000256" key="1">
    <source>
        <dbReference type="ARBA" id="ARBA00004948"/>
    </source>
</evidence>
<dbReference type="PANTHER" id="PTHR20858">
    <property type="entry name" value="PHOSPHOMETHYLPYRIMIDINE KINASE"/>
    <property type="match status" value="1"/>
</dbReference>
<keyword evidence="9" id="KW-1185">Reference proteome</keyword>
<feature type="domain" description="Pyridoxamine kinase/Phosphomethylpyrimidine kinase" evidence="7">
    <location>
        <begin position="17"/>
        <end position="264"/>
    </location>
</feature>
<keyword evidence="4" id="KW-0547">Nucleotide-binding</keyword>
<dbReference type="AlphaFoldDB" id="A0A521FDI3"/>
<dbReference type="Proteomes" id="UP000320300">
    <property type="component" value="Unassembled WGS sequence"/>
</dbReference>
<dbReference type="CDD" id="cd01169">
    <property type="entry name" value="HMPP_kinase"/>
    <property type="match status" value="1"/>
</dbReference>
<dbReference type="GO" id="GO:0005524">
    <property type="term" value="F:ATP binding"/>
    <property type="evidence" value="ECO:0007669"/>
    <property type="project" value="UniProtKB-KW"/>
</dbReference>
<reference evidence="8 9" key="1">
    <citation type="submission" date="2017-05" db="EMBL/GenBank/DDBJ databases">
        <authorList>
            <person name="Varghese N."/>
            <person name="Submissions S."/>
        </authorList>
    </citation>
    <scope>NUCLEOTIDE SEQUENCE [LARGE SCALE GENOMIC DNA]</scope>
    <source>
        <strain evidence="8 9">DSM 19036</strain>
    </source>
</reference>
<dbReference type="Gene3D" id="3.40.1190.20">
    <property type="match status" value="1"/>
</dbReference>
<dbReference type="SUPFAM" id="SSF53613">
    <property type="entry name" value="Ribokinase-like"/>
    <property type="match status" value="1"/>
</dbReference>
<dbReference type="InterPro" id="IPR013749">
    <property type="entry name" value="PM/HMP-P_kinase-1"/>
</dbReference>
<evidence type="ECO:0000256" key="5">
    <source>
        <dbReference type="ARBA" id="ARBA00022777"/>
    </source>
</evidence>
<dbReference type="Pfam" id="PF08543">
    <property type="entry name" value="Phos_pyr_kin"/>
    <property type="match status" value="1"/>
</dbReference>
<dbReference type="InterPro" id="IPR004399">
    <property type="entry name" value="HMP/HMP-P_kinase_dom"/>
</dbReference>
<sequence length="278" mass="29589">MRKVYQYPSVLTIAGSDSGGGAGIQADLKTFSALGCYGTSAITAITIQNTLGVTGIHSIPADIVQGQIIAVMDDIRPAAIKIGMVHSTELAIAISATLKAYPDTPVIFDPVMVATSGDKLIKEDTVSVLKEILFPLMTLITPNLDEAEILTGQHITNAEEMRSAARSLLQTGCAAVLLKGGHLKGPKLFDVYISADGEEEIFESDYIDSENVHGTGCTLSSAIAAYIATGNLLSEAIAKARNYVHEAILHGKNVKTGQGHGPLNHFFDPQKLFKYEME</sequence>
<dbReference type="EMBL" id="FXTN01000011">
    <property type="protein sequence ID" value="SMO94262.1"/>
    <property type="molecule type" value="Genomic_DNA"/>
</dbReference>
<dbReference type="PANTHER" id="PTHR20858:SF17">
    <property type="entry name" value="HYDROXYMETHYLPYRIMIDINE_PHOSPHOMETHYLPYRIMIDINE KINASE THI20-RELATED"/>
    <property type="match status" value="1"/>
</dbReference>